<dbReference type="PANTHER" id="PTHR10122">
    <property type="entry name" value="CYTOCHROME C OXIDASE SUBUNIT 5B, MITOCHONDRIAL"/>
    <property type="match status" value="1"/>
</dbReference>
<dbReference type="EMBL" id="BPWL01000003">
    <property type="protein sequence ID" value="GJJ08159.1"/>
    <property type="molecule type" value="Genomic_DNA"/>
</dbReference>
<dbReference type="SUPFAM" id="SSF57802">
    <property type="entry name" value="Rubredoxin-like"/>
    <property type="match status" value="1"/>
</dbReference>
<feature type="binding site" evidence="3">
    <location>
        <position position="103"/>
    </location>
    <ligand>
        <name>Zn(2+)</name>
        <dbReference type="ChEBI" id="CHEBI:29105"/>
    </ligand>
</feature>
<dbReference type="PROSITE" id="PS51359">
    <property type="entry name" value="COX5B_2"/>
    <property type="match status" value="1"/>
</dbReference>
<dbReference type="GO" id="GO:0046872">
    <property type="term" value="F:metal ion binding"/>
    <property type="evidence" value="ECO:0007669"/>
    <property type="project" value="UniProtKB-KW"/>
</dbReference>
<keyword evidence="2 3" id="KW-0862">Zinc</keyword>
<keyword evidence="1 3" id="KW-0479">Metal-binding</keyword>
<dbReference type="Pfam" id="PF01215">
    <property type="entry name" value="COX5B"/>
    <property type="match status" value="1"/>
</dbReference>
<organism evidence="4 5">
    <name type="scientific">Clathrus columnatus</name>
    <dbReference type="NCBI Taxonomy" id="1419009"/>
    <lineage>
        <taxon>Eukaryota</taxon>
        <taxon>Fungi</taxon>
        <taxon>Dikarya</taxon>
        <taxon>Basidiomycota</taxon>
        <taxon>Agaricomycotina</taxon>
        <taxon>Agaricomycetes</taxon>
        <taxon>Phallomycetidae</taxon>
        <taxon>Phallales</taxon>
        <taxon>Clathraceae</taxon>
        <taxon>Clathrus</taxon>
    </lineage>
</organism>
<comment type="caution">
    <text evidence="4">The sequence shown here is derived from an EMBL/GenBank/DDBJ whole genome shotgun (WGS) entry which is preliminary data.</text>
</comment>
<evidence type="ECO:0000256" key="3">
    <source>
        <dbReference type="PIRSR" id="PIRSR602124-2"/>
    </source>
</evidence>
<feature type="binding site" evidence="3">
    <location>
        <position position="111"/>
    </location>
    <ligand>
        <name>Zn(2+)</name>
        <dbReference type="ChEBI" id="CHEBI:29105"/>
    </ligand>
</feature>
<dbReference type="AlphaFoldDB" id="A0AAV5A0M7"/>
<dbReference type="InterPro" id="IPR002124">
    <property type="entry name" value="Cyt_c_oxidase_su5b"/>
</dbReference>
<accession>A0AAV5A0M7</accession>
<evidence type="ECO:0000256" key="1">
    <source>
        <dbReference type="ARBA" id="ARBA00022723"/>
    </source>
</evidence>
<dbReference type="GO" id="GO:0005740">
    <property type="term" value="C:mitochondrial envelope"/>
    <property type="evidence" value="ECO:0007669"/>
    <property type="project" value="InterPro"/>
</dbReference>
<keyword evidence="5" id="KW-1185">Reference proteome</keyword>
<feature type="binding site" evidence="3">
    <location>
        <position position="127"/>
    </location>
    <ligand>
        <name>Zn(2+)</name>
        <dbReference type="ChEBI" id="CHEBI:29105"/>
    </ligand>
</feature>
<feature type="binding site" evidence="3">
    <location>
        <position position="130"/>
    </location>
    <ligand>
        <name>Zn(2+)</name>
        <dbReference type="ChEBI" id="CHEBI:29105"/>
    </ligand>
</feature>
<reference evidence="4" key="1">
    <citation type="submission" date="2021-10" db="EMBL/GenBank/DDBJ databases">
        <title>De novo Genome Assembly of Clathrus columnatus (Basidiomycota, Fungi) Using Illumina and Nanopore Sequence Data.</title>
        <authorList>
            <person name="Ogiso-Tanaka E."/>
            <person name="Itagaki H."/>
            <person name="Hosoya T."/>
            <person name="Hosaka K."/>
        </authorList>
    </citation>
    <scope>NUCLEOTIDE SEQUENCE</scope>
    <source>
        <strain evidence="4">MO-923</strain>
    </source>
</reference>
<name>A0AAV5A0M7_9AGAM</name>
<evidence type="ECO:0000313" key="5">
    <source>
        <dbReference type="Proteomes" id="UP001050691"/>
    </source>
</evidence>
<dbReference type="GO" id="GO:0006123">
    <property type="term" value="P:mitochondrial electron transport, cytochrome c to oxygen"/>
    <property type="evidence" value="ECO:0007669"/>
    <property type="project" value="InterPro"/>
</dbReference>
<dbReference type="GO" id="GO:0045277">
    <property type="term" value="C:respiratory chain complex IV"/>
    <property type="evidence" value="ECO:0007669"/>
    <property type="project" value="InterPro"/>
</dbReference>
<protein>
    <submittedName>
        <fullName evidence="4">Uncharacterized protein</fullName>
    </submittedName>
</protein>
<evidence type="ECO:0000313" key="4">
    <source>
        <dbReference type="EMBL" id="GJJ08159.1"/>
    </source>
</evidence>
<dbReference type="Gene3D" id="2.60.11.10">
    <property type="entry name" value="Cytochrome c oxidase, subunit Vb"/>
    <property type="match status" value="1"/>
</dbReference>
<dbReference type="InterPro" id="IPR036972">
    <property type="entry name" value="Cyt_c_oxidase_su5b_sf"/>
</dbReference>
<gene>
    <name evidence="4" type="ORF">Clacol_002367</name>
</gene>
<dbReference type="Proteomes" id="UP001050691">
    <property type="component" value="Unassembled WGS sequence"/>
</dbReference>
<sequence length="133" mass="14517">MLSRSALTRVARPILRSSSITKCISTTTIRNSDHAAPTLYGEGAKAGTVPTDENQATGLERLQMLGQMEGIDIFLRKPDFSKKGTMASPIMVPSLAETRIIGCTGYPPEDHRTLWYQLKNDGKKARCKECGCG</sequence>
<evidence type="ECO:0000256" key="2">
    <source>
        <dbReference type="ARBA" id="ARBA00022833"/>
    </source>
</evidence>
<proteinExistence type="predicted"/>
<dbReference type="PANTHER" id="PTHR10122:SF0">
    <property type="entry name" value="CYTOCHROME C OXIDASE SUBUNIT 5B, ISOFORM A-RELATED"/>
    <property type="match status" value="1"/>
</dbReference>